<keyword evidence="2" id="KW-1185">Reference proteome</keyword>
<comment type="caution">
    <text evidence="1">The sequence shown here is derived from an EMBL/GenBank/DDBJ whole genome shotgun (WGS) entry which is preliminary data.</text>
</comment>
<dbReference type="EMBL" id="BMXR01000001">
    <property type="protein sequence ID" value="GGX41370.1"/>
    <property type="molecule type" value="Genomic_DNA"/>
</dbReference>
<gene>
    <name evidence="1" type="ORF">GCM10007392_05340</name>
</gene>
<evidence type="ECO:0000313" key="2">
    <source>
        <dbReference type="Proteomes" id="UP000626148"/>
    </source>
</evidence>
<name>A0A918K0A1_9GAMM</name>
<protein>
    <submittedName>
        <fullName evidence="1">Uncharacterized protein</fullName>
    </submittedName>
</protein>
<evidence type="ECO:0000313" key="1">
    <source>
        <dbReference type="EMBL" id="GGX41370.1"/>
    </source>
</evidence>
<dbReference type="Proteomes" id="UP000626148">
    <property type="component" value="Unassembled WGS sequence"/>
</dbReference>
<accession>A0A918K0A1</accession>
<reference evidence="1" key="2">
    <citation type="submission" date="2020-09" db="EMBL/GenBank/DDBJ databases">
        <authorList>
            <person name="Sun Q."/>
            <person name="Kim S."/>
        </authorList>
    </citation>
    <scope>NUCLEOTIDE SEQUENCE</scope>
    <source>
        <strain evidence="1">KCTC 22169</strain>
    </source>
</reference>
<reference evidence="1" key="1">
    <citation type="journal article" date="2014" name="Int. J. Syst. Evol. Microbiol.">
        <title>Complete genome sequence of Corynebacterium casei LMG S-19264T (=DSM 44701T), isolated from a smear-ripened cheese.</title>
        <authorList>
            <consortium name="US DOE Joint Genome Institute (JGI-PGF)"/>
            <person name="Walter F."/>
            <person name="Albersmeier A."/>
            <person name="Kalinowski J."/>
            <person name="Ruckert C."/>
        </authorList>
    </citation>
    <scope>NUCLEOTIDE SEQUENCE</scope>
    <source>
        <strain evidence="1">KCTC 22169</strain>
    </source>
</reference>
<dbReference type="AlphaFoldDB" id="A0A918K0A1"/>
<organism evidence="1 2">
    <name type="scientific">Saccharospirillum salsuginis</name>
    <dbReference type="NCBI Taxonomy" id="418750"/>
    <lineage>
        <taxon>Bacteria</taxon>
        <taxon>Pseudomonadati</taxon>
        <taxon>Pseudomonadota</taxon>
        <taxon>Gammaproteobacteria</taxon>
        <taxon>Oceanospirillales</taxon>
        <taxon>Saccharospirillaceae</taxon>
        <taxon>Saccharospirillum</taxon>
    </lineage>
</organism>
<proteinExistence type="predicted"/>
<sequence length="257" mass="30306">MIAGATFLIVTLFSMYKTRIGGENTWVVFDRTTGNVCFWRKNQKNSLTVPFDKVNCYWIRGFQRGGVTHNLYFMPTENLPNERHRWWKVHFGFPTQYEQAQFFWRVLTDFMDRSRPIPEVPGLIHQVRFVEKNGYTIEDLTEGGVEMTEADFNEVDAEIQNDIAALEARLERLLEPDQFSADRLIEFYENAPVYARTDVIRSVMSILSIWISVLKGEDRVMDPAFRKYFTLMEYEAEIDKLADFFFRVDKERRAALT</sequence>